<evidence type="ECO:0000256" key="5">
    <source>
        <dbReference type="SAM" id="Coils"/>
    </source>
</evidence>
<dbReference type="Proteomes" id="UP001152523">
    <property type="component" value="Unassembled WGS sequence"/>
</dbReference>
<keyword evidence="2 4" id="KW-0863">Zinc-finger</keyword>
<dbReference type="InterPro" id="IPR007527">
    <property type="entry name" value="Znf_SWIM"/>
</dbReference>
<dbReference type="PANTHER" id="PTHR31973:SF113">
    <property type="entry name" value="PROTEIN FAR1-RELATED SEQUENCE 5-LIKE"/>
    <property type="match status" value="1"/>
</dbReference>
<dbReference type="PANTHER" id="PTHR31973">
    <property type="entry name" value="POLYPROTEIN, PUTATIVE-RELATED"/>
    <property type="match status" value="1"/>
</dbReference>
<comment type="caution">
    <text evidence="8">The sequence shown here is derived from an EMBL/GenBank/DDBJ whole genome shotgun (WGS) entry which is preliminary data.</text>
</comment>
<sequence length="288" mass="31984">MNVVYPEVGLSVLQAEAARDADALQAKNKADAALKKAREAARLLEKDVAAKDKELQAAWQEARESAEQVAAFEKAGFKLVPVLPAQKDVAPEWLVDTSGYENIGAFMIAAQRYCGGAFGDVFSAELEKEKPKDRLRFGVRVKPATQFEFEVVDTTSRSFVVDLKAKTCSCCEFQLEQFICVHGVAVVCNRRGLSCYDYISKYYFTQSWVAAYSGAVHPIGSLVDWDIPASVRSTICKPPTCDTRQPGRPKKKRIPSTGEFSSRQRCSRCKKDGHNKKSCRNPLSVRRV</sequence>
<dbReference type="EMBL" id="CAMAPF010000314">
    <property type="protein sequence ID" value="CAH9116893.1"/>
    <property type="molecule type" value="Genomic_DNA"/>
</dbReference>
<dbReference type="Pfam" id="PF04434">
    <property type="entry name" value="SWIM"/>
    <property type="match status" value="1"/>
</dbReference>
<keyword evidence="3" id="KW-0862">Zinc</keyword>
<feature type="domain" description="SWIM-type" evidence="7">
    <location>
        <begin position="159"/>
        <end position="191"/>
    </location>
</feature>
<dbReference type="PROSITE" id="PS50966">
    <property type="entry name" value="ZF_SWIM"/>
    <property type="match status" value="1"/>
</dbReference>
<reference evidence="8" key="1">
    <citation type="submission" date="2022-07" db="EMBL/GenBank/DDBJ databases">
        <authorList>
            <person name="Macas J."/>
            <person name="Novak P."/>
            <person name="Neumann P."/>
        </authorList>
    </citation>
    <scope>NUCLEOTIDE SEQUENCE</scope>
</reference>
<organism evidence="8 9">
    <name type="scientific">Cuscuta epithymum</name>
    <dbReference type="NCBI Taxonomy" id="186058"/>
    <lineage>
        <taxon>Eukaryota</taxon>
        <taxon>Viridiplantae</taxon>
        <taxon>Streptophyta</taxon>
        <taxon>Embryophyta</taxon>
        <taxon>Tracheophyta</taxon>
        <taxon>Spermatophyta</taxon>
        <taxon>Magnoliopsida</taxon>
        <taxon>eudicotyledons</taxon>
        <taxon>Gunneridae</taxon>
        <taxon>Pentapetalae</taxon>
        <taxon>asterids</taxon>
        <taxon>lamiids</taxon>
        <taxon>Solanales</taxon>
        <taxon>Convolvulaceae</taxon>
        <taxon>Cuscuteae</taxon>
        <taxon>Cuscuta</taxon>
        <taxon>Cuscuta subgen. Cuscuta</taxon>
    </lineage>
</organism>
<evidence type="ECO:0000256" key="2">
    <source>
        <dbReference type="ARBA" id="ARBA00022771"/>
    </source>
</evidence>
<evidence type="ECO:0000256" key="3">
    <source>
        <dbReference type="ARBA" id="ARBA00022833"/>
    </source>
</evidence>
<evidence type="ECO:0000313" key="8">
    <source>
        <dbReference type="EMBL" id="CAH9116893.1"/>
    </source>
</evidence>
<accession>A0AAV0E9R6</accession>
<evidence type="ECO:0000313" key="9">
    <source>
        <dbReference type="Proteomes" id="UP001152523"/>
    </source>
</evidence>
<protein>
    <recommendedName>
        <fullName evidence="7">SWIM-type domain-containing protein</fullName>
    </recommendedName>
</protein>
<keyword evidence="5" id="KW-0175">Coiled coil</keyword>
<evidence type="ECO:0000256" key="1">
    <source>
        <dbReference type="ARBA" id="ARBA00022723"/>
    </source>
</evidence>
<feature type="region of interest" description="Disordered" evidence="6">
    <location>
        <begin position="241"/>
        <end position="288"/>
    </location>
</feature>
<dbReference type="SMART" id="SM00575">
    <property type="entry name" value="ZnF_PMZ"/>
    <property type="match status" value="1"/>
</dbReference>
<dbReference type="InterPro" id="IPR006564">
    <property type="entry name" value="Znf_PMZ"/>
</dbReference>
<dbReference type="GO" id="GO:0008270">
    <property type="term" value="F:zinc ion binding"/>
    <property type="evidence" value="ECO:0007669"/>
    <property type="project" value="UniProtKB-KW"/>
</dbReference>
<keyword evidence="1" id="KW-0479">Metal-binding</keyword>
<dbReference type="AlphaFoldDB" id="A0AAV0E9R6"/>
<gene>
    <name evidence="8" type="ORF">CEPIT_LOCUS21652</name>
</gene>
<evidence type="ECO:0000259" key="7">
    <source>
        <dbReference type="PROSITE" id="PS50966"/>
    </source>
</evidence>
<feature type="coiled-coil region" evidence="5">
    <location>
        <begin position="27"/>
        <end position="54"/>
    </location>
</feature>
<evidence type="ECO:0000256" key="4">
    <source>
        <dbReference type="PROSITE-ProRule" id="PRU00325"/>
    </source>
</evidence>
<evidence type="ECO:0000256" key="6">
    <source>
        <dbReference type="SAM" id="MobiDB-lite"/>
    </source>
</evidence>
<proteinExistence type="predicted"/>
<name>A0AAV0E9R6_9ASTE</name>
<feature type="compositionally biased region" description="Basic residues" evidence="6">
    <location>
        <begin position="265"/>
        <end position="279"/>
    </location>
</feature>
<keyword evidence="9" id="KW-1185">Reference proteome</keyword>